<dbReference type="Proteomes" id="UP000604046">
    <property type="component" value="Unassembled WGS sequence"/>
</dbReference>
<dbReference type="AlphaFoldDB" id="A0A812HAJ1"/>
<organism evidence="2 3">
    <name type="scientific">Symbiodinium natans</name>
    <dbReference type="NCBI Taxonomy" id="878477"/>
    <lineage>
        <taxon>Eukaryota</taxon>
        <taxon>Sar</taxon>
        <taxon>Alveolata</taxon>
        <taxon>Dinophyceae</taxon>
        <taxon>Suessiales</taxon>
        <taxon>Symbiodiniaceae</taxon>
        <taxon>Symbiodinium</taxon>
    </lineage>
</organism>
<dbReference type="EMBL" id="CAJNDS010000073">
    <property type="protein sequence ID" value="CAE6944494.1"/>
    <property type="molecule type" value="Genomic_DNA"/>
</dbReference>
<gene>
    <name evidence="2" type="ORF">SNAT2548_LOCUS1342</name>
</gene>
<feature type="region of interest" description="Disordered" evidence="1">
    <location>
        <begin position="1"/>
        <end position="33"/>
    </location>
</feature>
<comment type="caution">
    <text evidence="2">The sequence shown here is derived from an EMBL/GenBank/DDBJ whole genome shotgun (WGS) entry which is preliminary data.</text>
</comment>
<keyword evidence="3" id="KW-1185">Reference proteome</keyword>
<accession>A0A812HAJ1</accession>
<evidence type="ECO:0000313" key="3">
    <source>
        <dbReference type="Proteomes" id="UP000604046"/>
    </source>
</evidence>
<proteinExistence type="predicted"/>
<sequence length="270" mass="29927">MASVAVPRAVEADEQGPSSFTGGEDGGTSGHGASVCELARSTFRLATGRWSGPLFSKEVMEELRGDWFNMLTDPIRAHELVPNQPFFLRAMSQTLQLLEDPDFEVLEHGKFCFCNGVEVGHTRPLGPRPQVYRRRVKGQKYDDSLWEPEMKNYKDGPEVAKALQPAFEKEELEGRMFPLSVAEAQRRYPGEALRIAAQAVIPKQDQDFWVVHDGTHGVRVNNEIVVRDRLESPGSREVGLAEAWGCHGGEGLLRPRGGCVQGAQEVPPSF</sequence>
<evidence type="ECO:0000256" key="1">
    <source>
        <dbReference type="SAM" id="MobiDB-lite"/>
    </source>
</evidence>
<dbReference type="OrthoDB" id="446964at2759"/>
<reference evidence="2" key="1">
    <citation type="submission" date="2021-02" db="EMBL/GenBank/DDBJ databases">
        <authorList>
            <person name="Dougan E. K."/>
            <person name="Rhodes N."/>
            <person name="Thang M."/>
            <person name="Chan C."/>
        </authorList>
    </citation>
    <scope>NUCLEOTIDE SEQUENCE</scope>
</reference>
<evidence type="ECO:0000313" key="2">
    <source>
        <dbReference type="EMBL" id="CAE6944494.1"/>
    </source>
</evidence>
<name>A0A812HAJ1_9DINO</name>
<protein>
    <submittedName>
        <fullName evidence="2">Uncharacterized protein</fullName>
    </submittedName>
</protein>